<dbReference type="OrthoDB" id="359078at2"/>
<gene>
    <name evidence="1" type="ORF">DQG23_36235</name>
</gene>
<dbReference type="Proteomes" id="UP000250369">
    <property type="component" value="Unassembled WGS sequence"/>
</dbReference>
<protein>
    <submittedName>
        <fullName evidence="1">Uncharacterized protein</fullName>
    </submittedName>
</protein>
<evidence type="ECO:0000313" key="2">
    <source>
        <dbReference type="Proteomes" id="UP000250369"/>
    </source>
</evidence>
<name>A0A329LU35_9BACL</name>
<sequence length="71" mass="8465">MERNWPNDAREQRLRARDWPENKIHDYKNFAKWLIDNADTAYSPPMPTVDTTNSNVTEVASRIKEWVLQYA</sequence>
<evidence type="ECO:0000313" key="1">
    <source>
        <dbReference type="EMBL" id="RAV11495.1"/>
    </source>
</evidence>
<accession>A0A329LU35</accession>
<proteinExistence type="predicted"/>
<dbReference type="RefSeq" id="WP_113035923.1">
    <property type="nucleotide sequence ID" value="NZ_QMFB01000037.1"/>
</dbReference>
<organism evidence="1 2">
    <name type="scientific">Paenibacillus contaminans</name>
    <dbReference type="NCBI Taxonomy" id="450362"/>
    <lineage>
        <taxon>Bacteria</taxon>
        <taxon>Bacillati</taxon>
        <taxon>Bacillota</taxon>
        <taxon>Bacilli</taxon>
        <taxon>Bacillales</taxon>
        <taxon>Paenibacillaceae</taxon>
        <taxon>Paenibacillus</taxon>
    </lineage>
</organism>
<comment type="caution">
    <text evidence="1">The sequence shown here is derived from an EMBL/GenBank/DDBJ whole genome shotgun (WGS) entry which is preliminary data.</text>
</comment>
<dbReference type="AlphaFoldDB" id="A0A329LU35"/>
<keyword evidence="2" id="KW-1185">Reference proteome</keyword>
<reference evidence="1 2" key="1">
    <citation type="journal article" date="2009" name="Int. J. Syst. Evol. Microbiol.">
        <title>Paenibacillus contaminans sp. nov., isolated from a contaminated laboratory plate.</title>
        <authorList>
            <person name="Chou J.H."/>
            <person name="Lee J.H."/>
            <person name="Lin M.C."/>
            <person name="Chang P.S."/>
            <person name="Arun A.B."/>
            <person name="Young C.C."/>
            <person name="Chen W.M."/>
        </authorList>
    </citation>
    <scope>NUCLEOTIDE SEQUENCE [LARGE SCALE GENOMIC DNA]</scope>
    <source>
        <strain evidence="1 2">CKOBP-6</strain>
    </source>
</reference>
<dbReference type="EMBL" id="QMFB01000037">
    <property type="protein sequence ID" value="RAV11495.1"/>
    <property type="molecule type" value="Genomic_DNA"/>
</dbReference>